<proteinExistence type="predicted"/>
<keyword evidence="1" id="KW-1133">Transmembrane helix</keyword>
<evidence type="ECO:0000256" key="1">
    <source>
        <dbReference type="SAM" id="Phobius"/>
    </source>
</evidence>
<gene>
    <name evidence="2" type="ORF">GCM10009759_04410</name>
</gene>
<keyword evidence="1" id="KW-0812">Transmembrane</keyword>
<keyword evidence="3" id="KW-1185">Reference proteome</keyword>
<feature type="transmembrane region" description="Helical" evidence="1">
    <location>
        <begin position="72"/>
        <end position="96"/>
    </location>
</feature>
<feature type="transmembrane region" description="Helical" evidence="1">
    <location>
        <begin position="6"/>
        <end position="27"/>
    </location>
</feature>
<keyword evidence="1" id="KW-0472">Membrane</keyword>
<protein>
    <submittedName>
        <fullName evidence="2">Uncharacterized protein</fullName>
    </submittedName>
</protein>
<evidence type="ECO:0000313" key="2">
    <source>
        <dbReference type="EMBL" id="GAA2084975.1"/>
    </source>
</evidence>
<reference evidence="2 3" key="1">
    <citation type="journal article" date="2019" name="Int. J. Syst. Evol. Microbiol.">
        <title>The Global Catalogue of Microorganisms (GCM) 10K type strain sequencing project: providing services to taxonomists for standard genome sequencing and annotation.</title>
        <authorList>
            <consortium name="The Broad Institute Genomics Platform"/>
            <consortium name="The Broad Institute Genome Sequencing Center for Infectious Disease"/>
            <person name="Wu L."/>
            <person name="Ma J."/>
        </authorList>
    </citation>
    <scope>NUCLEOTIDE SEQUENCE [LARGE SCALE GENOMIC DNA]</scope>
    <source>
        <strain evidence="2 3">JCM 14559</strain>
    </source>
</reference>
<feature type="transmembrane region" description="Helical" evidence="1">
    <location>
        <begin position="147"/>
        <end position="171"/>
    </location>
</feature>
<dbReference type="EMBL" id="BAAANS010000002">
    <property type="protein sequence ID" value="GAA2084975.1"/>
    <property type="molecule type" value="Genomic_DNA"/>
</dbReference>
<organism evidence="2 3">
    <name type="scientific">Kitasatospora saccharophila</name>
    <dbReference type="NCBI Taxonomy" id="407973"/>
    <lineage>
        <taxon>Bacteria</taxon>
        <taxon>Bacillati</taxon>
        <taxon>Actinomycetota</taxon>
        <taxon>Actinomycetes</taxon>
        <taxon>Kitasatosporales</taxon>
        <taxon>Streptomycetaceae</taxon>
        <taxon>Kitasatospora</taxon>
    </lineage>
</organism>
<dbReference type="Proteomes" id="UP001500897">
    <property type="component" value="Unassembled WGS sequence"/>
</dbReference>
<feature type="transmembrane region" description="Helical" evidence="1">
    <location>
        <begin position="108"/>
        <end position="127"/>
    </location>
</feature>
<comment type="caution">
    <text evidence="2">The sequence shown here is derived from an EMBL/GenBank/DDBJ whole genome shotgun (WGS) entry which is preliminary data.</text>
</comment>
<evidence type="ECO:0000313" key="3">
    <source>
        <dbReference type="Proteomes" id="UP001500897"/>
    </source>
</evidence>
<dbReference type="RefSeq" id="WP_344549956.1">
    <property type="nucleotide sequence ID" value="NZ_BAAANS010000002.1"/>
</dbReference>
<accession>A0ABN2W7D9</accession>
<feature type="transmembrane region" description="Helical" evidence="1">
    <location>
        <begin position="183"/>
        <end position="207"/>
    </location>
</feature>
<feature type="transmembrane region" description="Helical" evidence="1">
    <location>
        <begin position="227"/>
        <end position="248"/>
    </location>
</feature>
<name>A0ABN2W7D9_9ACTN</name>
<feature type="transmembrane region" description="Helical" evidence="1">
    <location>
        <begin position="39"/>
        <end position="60"/>
    </location>
</feature>
<sequence length="252" mass="26341">MDITTAQLRPALAVTFVAALVAFWWAMRWRGCRCQLHRWSRAITAVGGLVALVLSVPGVYNRLETVLGVENLPVLLAHLAALVSLSGVQLLLIPWTYRPGAYRSALRVRLGIAAAVAVGAVVLFSFANDSGQGFTDAYAMDDGVGAFRFAVASYWALAGTAVARDCALLAVDNGQAGYRSIAAGQGLIAAGAACCALWGVTESLFVVLTQTAGRAWAAGVQSSVGSVFIAAFAVFLFSGITACSVPLARRRS</sequence>